<reference evidence="1 2" key="1">
    <citation type="submission" date="2021-06" db="EMBL/GenBank/DDBJ databases">
        <authorList>
            <person name="Palmer J.M."/>
        </authorList>
    </citation>
    <scope>NUCLEOTIDE SEQUENCE [LARGE SCALE GENOMIC DNA]</scope>
    <source>
        <strain evidence="2">if_2019</strain>
        <tissue evidence="1">Muscle</tissue>
    </source>
</reference>
<keyword evidence="2" id="KW-1185">Reference proteome</keyword>
<accession>A0ABV0TSM0</accession>
<evidence type="ECO:0008006" key="3">
    <source>
        <dbReference type="Google" id="ProtNLM"/>
    </source>
</evidence>
<dbReference type="Proteomes" id="UP001482620">
    <property type="component" value="Unassembled WGS sequence"/>
</dbReference>
<gene>
    <name evidence="1" type="ORF">ILYODFUR_005376</name>
</gene>
<name>A0ABV0TSM0_9TELE</name>
<proteinExistence type="predicted"/>
<protein>
    <recommendedName>
        <fullName evidence="3">40S ribosomal protein S6</fullName>
    </recommendedName>
</protein>
<dbReference type="EMBL" id="JAHRIQ010046652">
    <property type="protein sequence ID" value="MEQ2235749.1"/>
    <property type="molecule type" value="Genomic_DNA"/>
</dbReference>
<evidence type="ECO:0000313" key="1">
    <source>
        <dbReference type="EMBL" id="MEQ2235749.1"/>
    </source>
</evidence>
<sequence>MAVHLKFTCQPRRKLDGETTKKNIETLEELQRSAAHKRKSAGQKLVLYSTNLARMKEKQGEQYCRKKVIRYPVSLTCKNHACWKSNRCTSPEHTIPTMKQGGGSIMLWGLFSS</sequence>
<organism evidence="1 2">
    <name type="scientific">Ilyodon furcidens</name>
    <name type="common">goldbreast splitfin</name>
    <dbReference type="NCBI Taxonomy" id="33524"/>
    <lineage>
        <taxon>Eukaryota</taxon>
        <taxon>Metazoa</taxon>
        <taxon>Chordata</taxon>
        <taxon>Craniata</taxon>
        <taxon>Vertebrata</taxon>
        <taxon>Euteleostomi</taxon>
        <taxon>Actinopterygii</taxon>
        <taxon>Neopterygii</taxon>
        <taxon>Teleostei</taxon>
        <taxon>Neoteleostei</taxon>
        <taxon>Acanthomorphata</taxon>
        <taxon>Ovalentaria</taxon>
        <taxon>Atherinomorphae</taxon>
        <taxon>Cyprinodontiformes</taxon>
        <taxon>Goodeidae</taxon>
        <taxon>Ilyodon</taxon>
    </lineage>
</organism>
<evidence type="ECO:0000313" key="2">
    <source>
        <dbReference type="Proteomes" id="UP001482620"/>
    </source>
</evidence>
<comment type="caution">
    <text evidence="1">The sequence shown here is derived from an EMBL/GenBank/DDBJ whole genome shotgun (WGS) entry which is preliminary data.</text>
</comment>